<dbReference type="GO" id="GO:0004521">
    <property type="term" value="F:RNA endonuclease activity"/>
    <property type="evidence" value="ECO:0007669"/>
    <property type="project" value="TreeGrafter"/>
</dbReference>
<dbReference type="GO" id="GO:0005634">
    <property type="term" value="C:nucleus"/>
    <property type="evidence" value="ECO:0007669"/>
    <property type="project" value="TreeGrafter"/>
</dbReference>
<protein>
    <submittedName>
        <fullName evidence="3">Integrator complex subunit 11</fullName>
    </submittedName>
</protein>
<dbReference type="Pfam" id="PF16661">
    <property type="entry name" value="Lactamase_B_6"/>
    <property type="match status" value="1"/>
</dbReference>
<dbReference type="Pfam" id="PF21386">
    <property type="entry name" value="IntS11_C"/>
    <property type="match status" value="1"/>
</dbReference>
<dbReference type="InterPro" id="IPR022712">
    <property type="entry name" value="Beta_Casp"/>
</dbReference>
<dbReference type="EMBL" id="JARQWQ010000081">
    <property type="protein sequence ID" value="KAK2552978.1"/>
    <property type="molecule type" value="Genomic_DNA"/>
</dbReference>
<dbReference type="AlphaFoldDB" id="A0AAD9UWX5"/>
<dbReference type="Pfam" id="PF10996">
    <property type="entry name" value="Beta-Casp"/>
    <property type="match status" value="1"/>
</dbReference>
<proteinExistence type="predicted"/>
<dbReference type="PANTHER" id="PTHR11203">
    <property type="entry name" value="CLEAVAGE AND POLYADENYLATION SPECIFICITY FACTOR FAMILY MEMBER"/>
    <property type="match status" value="1"/>
</dbReference>
<evidence type="ECO:0000259" key="2">
    <source>
        <dbReference type="SMART" id="SM01027"/>
    </source>
</evidence>
<dbReference type="SUPFAM" id="SSF56281">
    <property type="entry name" value="Metallo-hydrolase/oxidoreductase"/>
    <property type="match status" value="1"/>
</dbReference>
<sequence>MVGYDGPIYMTHPTKAICPILLEDYRKITVERKGETNFFTSQMIKDCMKKVITVNLHQTVKVDDELEIKAYYAGHVLGAAMFQMRVGTESLVYTGDYNMTPDRHLGAAWIDKCRPDVLITESTYATTIRDSKRCRERDFLKKVHESMDKGGKANHYYKLFVTWTNQKIKNTFVQRNMFDFKHIKPFDRSYIDNPGPMVVFATPGMLHAGLSLQIFKKWAPDEKNMIDVKLSVQYMSFSAHADAKGIMQLIRQSNRQMVNKMQQSDIGINCYKPANGETVSVVTAPIITADLSLGLLKRKVQSLERKESLKANKTDKRTVVADAKRARLTTHKNHLPLQGVLVMKDTCGYVLAGMMAISSRSPAKSKVQERIVEDFLYVDNAALLYGLSKACRWFELTISLKKTAVLPFAAEHEFFINDALLENSDKCSDVGSIVDSKSGLYDLRWVVEHVQTTGRPTQHLSYKITFALKNAEYAERSSAYWYTMAMFLHCTKNDGCIESGVTFVKFTTFLKSRMTNVDLGMSLFCLKITSIDNELPSPAKLLLDYLVKKNLQRTVPSVPTREEVTPGFTEKQQSLRLLEPSVAMKELGITEHKLRFTSSVTMETSIRYHSFVEKMQSQLQRLLPNYSVQRIAEGCLSVDSILIKILPNDDKSNANTSLTALVSWTIQKDAIPVPGHPLWGFTHSWCPPRTFPTWDPIIRPSWANVSSTLSSPTILRGLEYRHISGELAWNISQPQGLGQLPTRADISMDWPSQLFSEEEEFGSHVLTLCNHMSTAISATN</sequence>
<dbReference type="InterPro" id="IPR050698">
    <property type="entry name" value="MBL"/>
</dbReference>
<gene>
    <name evidence="3" type="ORF">P5673_025690</name>
</gene>
<evidence type="ECO:0000256" key="1">
    <source>
        <dbReference type="ARBA" id="ARBA00022801"/>
    </source>
</evidence>
<organism evidence="3 4">
    <name type="scientific">Acropora cervicornis</name>
    <name type="common">Staghorn coral</name>
    <dbReference type="NCBI Taxonomy" id="6130"/>
    <lineage>
        <taxon>Eukaryota</taxon>
        <taxon>Metazoa</taxon>
        <taxon>Cnidaria</taxon>
        <taxon>Anthozoa</taxon>
        <taxon>Hexacorallia</taxon>
        <taxon>Scleractinia</taxon>
        <taxon>Astrocoeniina</taxon>
        <taxon>Acroporidae</taxon>
        <taxon>Acropora</taxon>
    </lineage>
</organism>
<dbReference type="InterPro" id="IPR001279">
    <property type="entry name" value="Metallo-B-lactamas"/>
</dbReference>
<accession>A0AAD9UWX5</accession>
<dbReference type="SMART" id="SM01027">
    <property type="entry name" value="Beta-Casp"/>
    <property type="match status" value="1"/>
</dbReference>
<dbReference type="GO" id="GO:0016180">
    <property type="term" value="P:snRNA processing"/>
    <property type="evidence" value="ECO:0007669"/>
    <property type="project" value="TreeGrafter"/>
</dbReference>
<keyword evidence="4" id="KW-1185">Reference proteome</keyword>
<feature type="domain" description="Beta-Casp" evidence="2">
    <location>
        <begin position="143"/>
        <end position="230"/>
    </location>
</feature>
<name>A0AAD9UWX5_ACRCE</name>
<dbReference type="GO" id="GO:0016787">
    <property type="term" value="F:hydrolase activity"/>
    <property type="evidence" value="ECO:0007669"/>
    <property type="project" value="UniProtKB-KW"/>
</dbReference>
<evidence type="ECO:0000313" key="4">
    <source>
        <dbReference type="Proteomes" id="UP001249851"/>
    </source>
</evidence>
<reference evidence="3" key="1">
    <citation type="journal article" date="2023" name="G3 (Bethesda)">
        <title>Whole genome assembly and annotation of the endangered Caribbean coral Acropora cervicornis.</title>
        <authorList>
            <person name="Selwyn J.D."/>
            <person name="Vollmer S.V."/>
        </authorList>
    </citation>
    <scope>NUCLEOTIDE SEQUENCE</scope>
    <source>
        <strain evidence="3">K2</strain>
    </source>
</reference>
<dbReference type="PANTHER" id="PTHR11203:SF37">
    <property type="entry name" value="INTEGRATOR COMPLEX SUBUNIT 11"/>
    <property type="match status" value="1"/>
</dbReference>
<dbReference type="Gene3D" id="3.60.15.10">
    <property type="entry name" value="Ribonuclease Z/Hydroxyacylglutathione hydrolase-like"/>
    <property type="match status" value="1"/>
</dbReference>
<evidence type="ECO:0000313" key="3">
    <source>
        <dbReference type="EMBL" id="KAK2552978.1"/>
    </source>
</evidence>
<dbReference type="Proteomes" id="UP001249851">
    <property type="component" value="Unassembled WGS sequence"/>
</dbReference>
<dbReference type="InterPro" id="IPR036866">
    <property type="entry name" value="RibonucZ/Hydroxyglut_hydro"/>
</dbReference>
<keyword evidence="1" id="KW-0378">Hydrolase</keyword>
<dbReference type="InterPro" id="IPR048662">
    <property type="entry name" value="IntS11_C"/>
</dbReference>
<comment type="caution">
    <text evidence="3">The sequence shown here is derived from an EMBL/GenBank/DDBJ whole genome shotgun (WGS) entry which is preliminary data.</text>
</comment>
<reference evidence="3" key="2">
    <citation type="journal article" date="2023" name="Science">
        <title>Genomic signatures of disease resistance in endangered staghorn corals.</title>
        <authorList>
            <person name="Vollmer S.V."/>
            <person name="Selwyn J.D."/>
            <person name="Despard B.A."/>
            <person name="Roesel C.L."/>
        </authorList>
    </citation>
    <scope>NUCLEOTIDE SEQUENCE</scope>
    <source>
        <strain evidence="3">K2</strain>
    </source>
</reference>